<dbReference type="CDD" id="cd06267">
    <property type="entry name" value="PBP1_LacI_sugar_binding-like"/>
    <property type="match status" value="1"/>
</dbReference>
<dbReference type="Gene3D" id="1.10.260.40">
    <property type="entry name" value="lambda repressor-like DNA-binding domains"/>
    <property type="match status" value="1"/>
</dbReference>
<dbReference type="InterPro" id="IPR028082">
    <property type="entry name" value="Peripla_BP_I"/>
</dbReference>
<reference evidence="6" key="1">
    <citation type="journal article" date="2019" name="Int. J. Syst. Evol. Microbiol.">
        <title>The Global Catalogue of Microorganisms (GCM) 10K type strain sequencing project: providing services to taxonomists for standard genome sequencing and annotation.</title>
        <authorList>
            <consortium name="The Broad Institute Genomics Platform"/>
            <consortium name="The Broad Institute Genome Sequencing Center for Infectious Disease"/>
            <person name="Wu L."/>
            <person name="Ma J."/>
        </authorList>
    </citation>
    <scope>NUCLEOTIDE SEQUENCE [LARGE SCALE GENOMIC DNA]</scope>
    <source>
        <strain evidence="6">JCM 17979</strain>
    </source>
</reference>
<dbReference type="RefSeq" id="WP_345420868.1">
    <property type="nucleotide sequence ID" value="NZ_BAABHO010000045.1"/>
</dbReference>
<dbReference type="CDD" id="cd01392">
    <property type="entry name" value="HTH_LacI"/>
    <property type="match status" value="1"/>
</dbReference>
<comment type="caution">
    <text evidence="5">The sequence shown here is derived from an EMBL/GenBank/DDBJ whole genome shotgun (WGS) entry which is preliminary data.</text>
</comment>
<keyword evidence="1" id="KW-0805">Transcription regulation</keyword>
<dbReference type="SUPFAM" id="SSF47413">
    <property type="entry name" value="lambda repressor-like DNA-binding domains"/>
    <property type="match status" value="1"/>
</dbReference>
<dbReference type="PANTHER" id="PTHR30146">
    <property type="entry name" value="LACI-RELATED TRANSCRIPTIONAL REPRESSOR"/>
    <property type="match status" value="1"/>
</dbReference>
<sequence>MRIRRDGPATLADVARAAGVSLATASRALNPGGQRAVRVELRERILRAADDLRYVPNAHARALAGGTTTTVGLVLHDITDPYFAGIARGAMAVAGDRGALVMVGSTFRSPERELEFVRTFRAQRVDAVVLTGSGFEDDGYREAMGEELAGHRRAGGGYAFVSEHDLPGHVVLPGNGEGAAAVGRALVELGHRRLAVAGGPSSLTTVRHRIGGFVRAVEACGVPSAAIEVVDRPFSEDGGRAAARELLDGGSGATALFCVSDVMALGALEELAARGVTVPDDLSVVGFNDIPTMRRLSPPVSTVRLDLEAMGRTAMELALDRDAGGFRTVPAPAELVLRASTARVDAAARPAGGRG</sequence>
<name>A0ABP9C0U5_9PSEU</name>
<gene>
    <name evidence="5" type="ORF">GCM10023200_45680</name>
</gene>
<dbReference type="PANTHER" id="PTHR30146:SF109">
    <property type="entry name" value="HTH-TYPE TRANSCRIPTIONAL REGULATOR GALS"/>
    <property type="match status" value="1"/>
</dbReference>
<dbReference type="InterPro" id="IPR000843">
    <property type="entry name" value="HTH_LacI"/>
</dbReference>
<accession>A0ABP9C0U5</accession>
<dbReference type="InterPro" id="IPR010982">
    <property type="entry name" value="Lambda_DNA-bd_dom_sf"/>
</dbReference>
<keyword evidence="6" id="KW-1185">Reference proteome</keyword>
<dbReference type="EMBL" id="BAABHO010000045">
    <property type="protein sequence ID" value="GAA4803321.1"/>
    <property type="molecule type" value="Genomic_DNA"/>
</dbReference>
<keyword evidence="3" id="KW-0804">Transcription</keyword>
<dbReference type="InterPro" id="IPR046335">
    <property type="entry name" value="LacI/GalR-like_sensor"/>
</dbReference>
<organism evidence="5 6">
    <name type="scientific">Actinomycetospora chlora</name>
    <dbReference type="NCBI Taxonomy" id="663608"/>
    <lineage>
        <taxon>Bacteria</taxon>
        <taxon>Bacillati</taxon>
        <taxon>Actinomycetota</taxon>
        <taxon>Actinomycetes</taxon>
        <taxon>Pseudonocardiales</taxon>
        <taxon>Pseudonocardiaceae</taxon>
        <taxon>Actinomycetospora</taxon>
    </lineage>
</organism>
<dbReference type="SMART" id="SM00354">
    <property type="entry name" value="HTH_LACI"/>
    <property type="match status" value="1"/>
</dbReference>
<protein>
    <submittedName>
        <fullName evidence="5">LacI family DNA-binding transcriptional regulator</fullName>
    </submittedName>
</protein>
<evidence type="ECO:0000256" key="3">
    <source>
        <dbReference type="ARBA" id="ARBA00023163"/>
    </source>
</evidence>
<dbReference type="Proteomes" id="UP001500928">
    <property type="component" value="Unassembled WGS sequence"/>
</dbReference>
<evidence type="ECO:0000259" key="4">
    <source>
        <dbReference type="PROSITE" id="PS50932"/>
    </source>
</evidence>
<dbReference type="PRINTS" id="PR00036">
    <property type="entry name" value="HTHLACI"/>
</dbReference>
<dbReference type="PROSITE" id="PS00356">
    <property type="entry name" value="HTH_LACI_1"/>
    <property type="match status" value="1"/>
</dbReference>
<dbReference type="PROSITE" id="PS50932">
    <property type="entry name" value="HTH_LACI_2"/>
    <property type="match status" value="1"/>
</dbReference>
<evidence type="ECO:0000256" key="2">
    <source>
        <dbReference type="ARBA" id="ARBA00023125"/>
    </source>
</evidence>
<dbReference type="Pfam" id="PF13377">
    <property type="entry name" value="Peripla_BP_3"/>
    <property type="match status" value="1"/>
</dbReference>
<dbReference type="Gene3D" id="3.40.50.2300">
    <property type="match status" value="2"/>
</dbReference>
<evidence type="ECO:0000313" key="6">
    <source>
        <dbReference type="Proteomes" id="UP001500928"/>
    </source>
</evidence>
<feature type="domain" description="HTH lacI-type" evidence="4">
    <location>
        <begin position="9"/>
        <end position="65"/>
    </location>
</feature>
<dbReference type="GO" id="GO:0003677">
    <property type="term" value="F:DNA binding"/>
    <property type="evidence" value="ECO:0007669"/>
    <property type="project" value="UniProtKB-KW"/>
</dbReference>
<evidence type="ECO:0000313" key="5">
    <source>
        <dbReference type="EMBL" id="GAA4803321.1"/>
    </source>
</evidence>
<evidence type="ECO:0000256" key="1">
    <source>
        <dbReference type="ARBA" id="ARBA00023015"/>
    </source>
</evidence>
<keyword evidence="2 5" id="KW-0238">DNA-binding</keyword>
<dbReference type="Pfam" id="PF00356">
    <property type="entry name" value="LacI"/>
    <property type="match status" value="1"/>
</dbReference>
<proteinExistence type="predicted"/>
<dbReference type="SUPFAM" id="SSF53822">
    <property type="entry name" value="Periplasmic binding protein-like I"/>
    <property type="match status" value="1"/>
</dbReference>